<proteinExistence type="inferred from homology"/>
<dbReference type="SMART" id="SM00558">
    <property type="entry name" value="JmjC"/>
    <property type="match status" value="1"/>
</dbReference>
<evidence type="ECO:0000256" key="2">
    <source>
        <dbReference type="ARBA" id="ARBA00047762"/>
    </source>
</evidence>
<evidence type="ECO:0000256" key="3">
    <source>
        <dbReference type="ARBA" id="ARBA00082904"/>
    </source>
</evidence>
<keyword evidence="6" id="KW-1185">Reference proteome</keyword>
<comment type="caution">
    <text evidence="5">The sequence shown here is derived from an EMBL/GenBank/DDBJ whole genome shotgun (WGS) entry which is preliminary data.</text>
</comment>
<protein>
    <recommendedName>
        <fullName evidence="3">Jumonji domain-containing protein 4</fullName>
    </recommendedName>
</protein>
<dbReference type="InterPro" id="IPR003347">
    <property type="entry name" value="JmjC_dom"/>
</dbReference>
<comment type="catalytic activity">
    <reaction evidence="2">
        <text>L-lysyl-[protein] + 2-oxoglutarate + O2 = 4-hydroxy-L-lysyl-[protein] + succinate + CO2</text>
        <dbReference type="Rhea" id="RHEA:57156"/>
        <dbReference type="Rhea" id="RHEA-COMP:9752"/>
        <dbReference type="Rhea" id="RHEA-COMP:15084"/>
        <dbReference type="ChEBI" id="CHEBI:15379"/>
        <dbReference type="ChEBI" id="CHEBI:16526"/>
        <dbReference type="ChEBI" id="CHEBI:16810"/>
        <dbReference type="ChEBI" id="CHEBI:29969"/>
        <dbReference type="ChEBI" id="CHEBI:30031"/>
        <dbReference type="ChEBI" id="CHEBI:141495"/>
    </reaction>
</comment>
<dbReference type="PROSITE" id="PS51184">
    <property type="entry name" value="JMJC"/>
    <property type="match status" value="1"/>
</dbReference>
<accession>A0ABN8LMJ1</accession>
<dbReference type="CDD" id="cd02208">
    <property type="entry name" value="cupin_RmlC-like"/>
    <property type="match status" value="1"/>
</dbReference>
<sequence>MDDIQRIGSIKYEEFFRSYLEANQLCIFSSELTRHWRSRNEWVSNGRPNLEFLSKTFGHAVAPVANCCQAEYSSQVKQDMTLKEFCDYWNKKSGGDEKCTETLYLKDWHFCKAFPSYKAYETPIYFKSDWLNEFWDQRSDVADDYRFVYMGPKGSWTPFHADVFRSYSWSANICGCKKWLIYPPGQEKYLTDRLGNLAYDITSDDMNDKQQFPELAKASKPITVIQREGEVIFVPSGWHHQVVNLEDTISINHNWVNACGVLKMWEHIQSELVKVKQSIEDCKDMEHWHQHCQVILRASCGIDYPEFIEFLDAVAKRRIFTMSEAGFDWNREGKDRKDQTSLKTTDFMSSVFQDWKNSVKGFEGQEQRTLKDYCRYDLIKIKECLINVKSDHSFMELQNEDLHLKLDKLLNDIDKCLKKTER</sequence>
<dbReference type="Gene3D" id="2.60.120.650">
    <property type="entry name" value="Cupin"/>
    <property type="match status" value="1"/>
</dbReference>
<dbReference type="PANTHER" id="PTHR12480:SF6">
    <property type="entry name" value="2-OXOGLUTARATE AND IRON-DEPENDENT OXYGENASE JMJD4"/>
    <property type="match status" value="1"/>
</dbReference>
<comment type="similarity">
    <text evidence="1">Belongs to the JMJD6 family.</text>
</comment>
<evidence type="ECO:0000313" key="6">
    <source>
        <dbReference type="Proteomes" id="UP001159427"/>
    </source>
</evidence>
<gene>
    <name evidence="5" type="ORF">PEVE_00042750</name>
</gene>
<dbReference type="InterPro" id="IPR041667">
    <property type="entry name" value="Cupin_8"/>
</dbReference>
<evidence type="ECO:0000256" key="1">
    <source>
        <dbReference type="ARBA" id="ARBA00038068"/>
    </source>
</evidence>
<dbReference type="InterPro" id="IPR050910">
    <property type="entry name" value="JMJD6_ArgDemeth/LysHydrox"/>
</dbReference>
<dbReference type="EMBL" id="CALNXI010000085">
    <property type="protein sequence ID" value="CAH3018381.1"/>
    <property type="molecule type" value="Genomic_DNA"/>
</dbReference>
<dbReference type="Pfam" id="PF13621">
    <property type="entry name" value="Cupin_8"/>
    <property type="match status" value="1"/>
</dbReference>
<organism evidence="5 6">
    <name type="scientific">Porites evermanni</name>
    <dbReference type="NCBI Taxonomy" id="104178"/>
    <lineage>
        <taxon>Eukaryota</taxon>
        <taxon>Metazoa</taxon>
        <taxon>Cnidaria</taxon>
        <taxon>Anthozoa</taxon>
        <taxon>Hexacorallia</taxon>
        <taxon>Scleractinia</taxon>
        <taxon>Fungiina</taxon>
        <taxon>Poritidae</taxon>
        <taxon>Porites</taxon>
    </lineage>
</organism>
<evidence type="ECO:0000259" key="4">
    <source>
        <dbReference type="PROSITE" id="PS51184"/>
    </source>
</evidence>
<feature type="domain" description="JmjC" evidence="4">
    <location>
        <begin position="111"/>
        <end position="272"/>
    </location>
</feature>
<dbReference type="SUPFAM" id="SSF51197">
    <property type="entry name" value="Clavaminate synthase-like"/>
    <property type="match status" value="1"/>
</dbReference>
<evidence type="ECO:0000313" key="5">
    <source>
        <dbReference type="EMBL" id="CAH3018381.1"/>
    </source>
</evidence>
<name>A0ABN8LMJ1_9CNID</name>
<dbReference type="PANTHER" id="PTHR12480">
    <property type="entry name" value="ARGININE DEMETHYLASE AND LYSYL-HYDROXYLASE JMJD"/>
    <property type="match status" value="1"/>
</dbReference>
<reference evidence="5 6" key="1">
    <citation type="submission" date="2022-05" db="EMBL/GenBank/DDBJ databases">
        <authorList>
            <consortium name="Genoscope - CEA"/>
            <person name="William W."/>
        </authorList>
    </citation>
    <scope>NUCLEOTIDE SEQUENCE [LARGE SCALE GENOMIC DNA]</scope>
</reference>
<dbReference type="Proteomes" id="UP001159427">
    <property type="component" value="Unassembled WGS sequence"/>
</dbReference>